<evidence type="ECO:0000313" key="5">
    <source>
        <dbReference type="Proteomes" id="UP000243686"/>
    </source>
</evidence>
<reference evidence="4 5" key="1">
    <citation type="submission" date="2015-03" db="EMBL/GenBank/DDBJ databases">
        <title>Draft genome of the nematode, Opisthorchis viverrini.</title>
        <authorList>
            <person name="Mitreva M."/>
        </authorList>
    </citation>
    <scope>NUCLEOTIDE SEQUENCE [LARGE SCALE GENOMIC DNA]</scope>
    <source>
        <strain evidence="4">Khon Kaen</strain>
    </source>
</reference>
<gene>
    <name evidence="4" type="ORF">X801_05886</name>
</gene>
<dbReference type="PRINTS" id="PR00792">
    <property type="entry name" value="PEPSIN"/>
</dbReference>
<dbReference type="InterPro" id="IPR001461">
    <property type="entry name" value="Aspartic_peptidase_A1"/>
</dbReference>
<sequence length="332" mass="37193">MLINLTLLFYISCQKQYVGQIGLGSSQQLFVVLIDTTSLIFWVPSILAPPNTWPGHNKYDPHASIYHVPTPRQFTIEYATGYLSGLVALDQLTATRRTIPLIRFGHATAVTTENILAHQYEGVLGLAPKGGEAPFDETLLDQMETVESIKEKFFTLVFCSHPEAYYKVGNLTFGEIIREQHVGNIDYVQLFTEEVWSFVLTGVSVDGVIVKDLAAVVTIDSTKPYILGPSDIILAIHQRLSFLSEENGLYRVECSLLNSLRDLAFHVGEKELKLSVEDYVIQTMAQGVPHCYSALKHNPSSRRWIFGIPFLQGFFTVFDQGRKLLGFAKPNC</sequence>
<dbReference type="Pfam" id="PF00026">
    <property type="entry name" value="Asp"/>
    <property type="match status" value="1"/>
</dbReference>
<evidence type="ECO:0000313" key="4">
    <source>
        <dbReference type="EMBL" id="OON18261.1"/>
    </source>
</evidence>
<dbReference type="GO" id="GO:0004190">
    <property type="term" value="F:aspartic-type endopeptidase activity"/>
    <property type="evidence" value="ECO:0007669"/>
    <property type="project" value="InterPro"/>
</dbReference>
<name>A0A1S8WV71_OPIVI</name>
<organism evidence="4 5">
    <name type="scientific">Opisthorchis viverrini</name>
    <name type="common">Southeast Asian liver fluke</name>
    <dbReference type="NCBI Taxonomy" id="6198"/>
    <lineage>
        <taxon>Eukaryota</taxon>
        <taxon>Metazoa</taxon>
        <taxon>Spiralia</taxon>
        <taxon>Lophotrochozoa</taxon>
        <taxon>Platyhelminthes</taxon>
        <taxon>Trematoda</taxon>
        <taxon>Digenea</taxon>
        <taxon>Opisthorchiida</taxon>
        <taxon>Opisthorchiata</taxon>
        <taxon>Opisthorchiidae</taxon>
        <taxon>Opisthorchis</taxon>
    </lineage>
</organism>
<dbReference type="InterPro" id="IPR033121">
    <property type="entry name" value="PEPTIDASE_A1"/>
</dbReference>
<comment type="similarity">
    <text evidence="1">Belongs to the peptidase A1 family.</text>
</comment>
<keyword evidence="5" id="KW-1185">Reference proteome</keyword>
<dbReference type="PROSITE" id="PS51767">
    <property type="entry name" value="PEPTIDASE_A1"/>
    <property type="match status" value="1"/>
</dbReference>
<keyword evidence="4" id="KW-0645">Protease</keyword>
<evidence type="ECO:0000259" key="3">
    <source>
        <dbReference type="PROSITE" id="PS51767"/>
    </source>
</evidence>
<keyword evidence="4" id="KW-0378">Hydrolase</keyword>
<feature type="active site" evidence="2">
    <location>
        <position position="35"/>
    </location>
</feature>
<accession>A0A1S8WV71</accession>
<proteinExistence type="inferred from homology"/>
<feature type="domain" description="Peptidase A1" evidence="3">
    <location>
        <begin position="17"/>
        <end position="328"/>
    </location>
</feature>
<dbReference type="EMBL" id="KV894374">
    <property type="protein sequence ID" value="OON18261.1"/>
    <property type="molecule type" value="Genomic_DNA"/>
</dbReference>
<evidence type="ECO:0000256" key="1">
    <source>
        <dbReference type="ARBA" id="ARBA00007447"/>
    </source>
</evidence>
<dbReference type="Proteomes" id="UP000243686">
    <property type="component" value="Unassembled WGS sequence"/>
</dbReference>
<dbReference type="SUPFAM" id="SSF50630">
    <property type="entry name" value="Acid proteases"/>
    <property type="match status" value="1"/>
</dbReference>
<dbReference type="GO" id="GO:0006508">
    <property type="term" value="P:proteolysis"/>
    <property type="evidence" value="ECO:0007669"/>
    <property type="project" value="UniProtKB-KW"/>
</dbReference>
<dbReference type="AlphaFoldDB" id="A0A1S8WV71"/>
<evidence type="ECO:0000256" key="2">
    <source>
        <dbReference type="PIRSR" id="PIRSR601461-1"/>
    </source>
</evidence>
<dbReference type="PANTHER" id="PTHR47966">
    <property type="entry name" value="BETA-SITE APP-CLEAVING ENZYME, ISOFORM A-RELATED"/>
    <property type="match status" value="1"/>
</dbReference>
<dbReference type="Gene3D" id="2.40.70.10">
    <property type="entry name" value="Acid Proteases"/>
    <property type="match status" value="2"/>
</dbReference>
<feature type="active site" evidence="2">
    <location>
        <position position="220"/>
    </location>
</feature>
<dbReference type="PANTHER" id="PTHR47966:SF51">
    <property type="entry name" value="BETA-SITE APP-CLEAVING ENZYME, ISOFORM A-RELATED"/>
    <property type="match status" value="1"/>
</dbReference>
<dbReference type="InterPro" id="IPR021109">
    <property type="entry name" value="Peptidase_aspartic_dom_sf"/>
</dbReference>
<protein>
    <submittedName>
        <fullName evidence="4">Eukaryotic aspartyl protease</fullName>
    </submittedName>
</protein>